<name>A0A4Y3KHI5_9CELL</name>
<proteinExistence type="predicted"/>
<dbReference type="InterPro" id="IPR007296">
    <property type="entry name" value="DUF403"/>
</dbReference>
<evidence type="ECO:0000259" key="1">
    <source>
        <dbReference type="Pfam" id="PF04168"/>
    </source>
</evidence>
<keyword evidence="3" id="KW-1185">Reference proteome</keyword>
<dbReference type="EMBL" id="BJLQ01000008">
    <property type="protein sequence ID" value="GEA83881.1"/>
    <property type="molecule type" value="Genomic_DNA"/>
</dbReference>
<dbReference type="Proteomes" id="UP000320461">
    <property type="component" value="Unassembled WGS sequence"/>
</dbReference>
<comment type="caution">
    <text evidence="2">The sequence shown here is derived from an EMBL/GenBank/DDBJ whole genome shotgun (WGS) entry which is preliminary data.</text>
</comment>
<organism evidence="2 3">
    <name type="scientific">Cellulomonas gelida</name>
    <dbReference type="NCBI Taxonomy" id="1712"/>
    <lineage>
        <taxon>Bacteria</taxon>
        <taxon>Bacillati</taxon>
        <taxon>Actinomycetota</taxon>
        <taxon>Actinomycetes</taxon>
        <taxon>Micrococcales</taxon>
        <taxon>Cellulomonadaceae</taxon>
        <taxon>Cellulomonas</taxon>
    </lineage>
</organism>
<sequence>MLSRIAESLFWIGRYVERSDDTARLLDVHLQILLEDPWAEVDLACRSLLSVMDRPNPPQDVAIGRVEVLDVLAYDRFSPSSIAGALVAARENARRAREVISTELWESLNATWNQLPSHMRPARPHDYFTWVRERAAVVAGIIDATISRDDTWAFLVLGRSIERADMTARLLTTRALAGTGGPGWTTLLRSCGAHEAFLRTYRGIASDERAAGFLLLDRLFPRSIVYALNQADACLAALEPVVDRASVDDARRHIGLVRTNLEYRPLIDVLDALPHEMEQVQRACAAASDAVRGRYFPSAATTTWMGENL</sequence>
<dbReference type="Pfam" id="PF04168">
    <property type="entry name" value="Alpha-E"/>
    <property type="match status" value="1"/>
</dbReference>
<evidence type="ECO:0000313" key="3">
    <source>
        <dbReference type="Proteomes" id="UP000320461"/>
    </source>
</evidence>
<evidence type="ECO:0000313" key="2">
    <source>
        <dbReference type="EMBL" id="GEA83881.1"/>
    </source>
</evidence>
<dbReference type="PANTHER" id="PTHR34595:SF7">
    <property type="entry name" value="SLL1039 PROTEIN"/>
    <property type="match status" value="1"/>
</dbReference>
<accession>A0A4Y3KHI5</accession>
<dbReference type="AlphaFoldDB" id="A0A4Y3KHI5"/>
<dbReference type="OrthoDB" id="9803532at2"/>
<reference evidence="2 3" key="1">
    <citation type="submission" date="2019-06" db="EMBL/GenBank/DDBJ databases">
        <title>Whole genome shotgun sequence of Cellulomonas gelida NBRC 3748.</title>
        <authorList>
            <person name="Hosoyama A."/>
            <person name="Uohara A."/>
            <person name="Ohji S."/>
            <person name="Ichikawa N."/>
        </authorList>
    </citation>
    <scope>NUCLEOTIDE SEQUENCE [LARGE SCALE GENOMIC DNA]</scope>
    <source>
        <strain evidence="2 3">NBRC 3748</strain>
    </source>
</reference>
<dbReference type="InterPro" id="IPR051680">
    <property type="entry name" value="ATP-dep_Glu-Cys_Ligase-2"/>
</dbReference>
<feature type="domain" description="DUF403" evidence="1">
    <location>
        <begin position="1"/>
        <end position="296"/>
    </location>
</feature>
<protein>
    <recommendedName>
        <fullName evidence="1">DUF403 domain-containing protein</fullName>
    </recommendedName>
</protein>
<gene>
    <name evidence="2" type="ORF">CGE01nite_11320</name>
</gene>
<dbReference type="PANTHER" id="PTHR34595">
    <property type="entry name" value="BLR5612 PROTEIN"/>
    <property type="match status" value="1"/>
</dbReference>
<dbReference type="RefSeq" id="WP_048343261.1">
    <property type="nucleotide sequence ID" value="NZ_BJLQ01000008.1"/>
</dbReference>